<dbReference type="InterPro" id="IPR024654">
    <property type="entry name" value="Calcineurin-like_PHP_lpxH"/>
</dbReference>
<reference evidence="2" key="1">
    <citation type="submission" date="2018-06" db="EMBL/GenBank/DDBJ databases">
        <authorList>
            <person name="Zhirakovskaya E."/>
        </authorList>
    </citation>
    <scope>NUCLEOTIDE SEQUENCE</scope>
</reference>
<protein>
    <recommendedName>
        <fullName evidence="1">Calcineurin-like phosphoesterase domain-containing protein</fullName>
    </recommendedName>
</protein>
<dbReference type="GO" id="GO:0016791">
    <property type="term" value="F:phosphatase activity"/>
    <property type="evidence" value="ECO:0007669"/>
    <property type="project" value="TreeGrafter"/>
</dbReference>
<organism evidence="2">
    <name type="scientific">hydrothermal vent metagenome</name>
    <dbReference type="NCBI Taxonomy" id="652676"/>
    <lineage>
        <taxon>unclassified sequences</taxon>
        <taxon>metagenomes</taxon>
        <taxon>ecological metagenomes</taxon>
    </lineage>
</organism>
<dbReference type="GO" id="GO:0005737">
    <property type="term" value="C:cytoplasm"/>
    <property type="evidence" value="ECO:0007669"/>
    <property type="project" value="TreeGrafter"/>
</dbReference>
<name>A0A3B1DMZ5_9ZZZZ</name>
<dbReference type="Pfam" id="PF12850">
    <property type="entry name" value="Metallophos_2"/>
    <property type="match status" value="1"/>
</dbReference>
<dbReference type="CDD" id="cd00838">
    <property type="entry name" value="MPP_superfamily"/>
    <property type="match status" value="1"/>
</dbReference>
<feature type="domain" description="Calcineurin-like phosphoesterase" evidence="1">
    <location>
        <begin position="1"/>
        <end position="205"/>
    </location>
</feature>
<dbReference type="AlphaFoldDB" id="A0A3B1DMZ5"/>
<gene>
    <name evidence="2" type="ORF">MNBD_UNCLBAC01-10</name>
</gene>
<accession>A0A3B1DMZ5</accession>
<sequence length="241" mass="26650">MRYAILSDIHGNLEALGAVADECHQQHVGKILCAGDTVGYGANPKECLDFLQKFKVPSVAGNHDWAVGGRLDASYFTDNGKAAIAWIRSNIPFEYFNYLNGLTTVYKNEDVIVTHASLNTPEYFDYLNNITKAPNTFTLMDRPVCFIGHTHVPQIFIQQGENIVYSHTAEVEVIPECKYIVNVGSVGQPRDKNSMASYCIYDTDSGLIQLRRVSYDIVTAQQKILAAGLPKALATRLSLGK</sequence>
<dbReference type="InterPro" id="IPR029052">
    <property type="entry name" value="Metallo-depent_PP-like"/>
</dbReference>
<dbReference type="EMBL" id="UOGJ01000091">
    <property type="protein sequence ID" value="VAX36320.1"/>
    <property type="molecule type" value="Genomic_DNA"/>
</dbReference>
<dbReference type="InterPro" id="IPR050126">
    <property type="entry name" value="Ap4A_hydrolase"/>
</dbReference>
<proteinExistence type="predicted"/>
<dbReference type="PIRSF" id="PIRSF000883">
    <property type="entry name" value="Pesterase_MJ0912"/>
    <property type="match status" value="1"/>
</dbReference>
<dbReference type="PANTHER" id="PTHR42850:SF2">
    <property type="entry name" value="BLL5683 PROTEIN"/>
    <property type="match status" value="1"/>
</dbReference>
<dbReference type="PANTHER" id="PTHR42850">
    <property type="entry name" value="METALLOPHOSPHOESTERASE"/>
    <property type="match status" value="1"/>
</dbReference>
<evidence type="ECO:0000259" key="1">
    <source>
        <dbReference type="Pfam" id="PF12850"/>
    </source>
</evidence>
<evidence type="ECO:0000313" key="2">
    <source>
        <dbReference type="EMBL" id="VAX36320.1"/>
    </source>
</evidence>
<dbReference type="Gene3D" id="3.60.21.10">
    <property type="match status" value="1"/>
</dbReference>
<dbReference type="SUPFAM" id="SSF56300">
    <property type="entry name" value="Metallo-dependent phosphatases"/>
    <property type="match status" value="1"/>
</dbReference>
<dbReference type="InterPro" id="IPR011152">
    <property type="entry name" value="Pesterase_MJ0912"/>
</dbReference>